<dbReference type="STRING" id="200991.AUC31_05355"/>
<dbReference type="Pfam" id="PF14595">
    <property type="entry name" value="Thioredoxin_9"/>
    <property type="match status" value="1"/>
</dbReference>
<dbReference type="RefSeq" id="WP_058381392.1">
    <property type="nucleotide sequence ID" value="NZ_CP013659.2"/>
</dbReference>
<dbReference type="EMBL" id="CP013659">
    <property type="protein sequence ID" value="ALS74685.1"/>
    <property type="molecule type" value="Genomic_DNA"/>
</dbReference>
<dbReference type="OrthoDB" id="6120799at2"/>
<dbReference type="CDD" id="cd02947">
    <property type="entry name" value="TRX_family"/>
    <property type="match status" value="1"/>
</dbReference>
<accession>A0A0U2YPQ5</accession>
<dbReference type="AlphaFoldDB" id="A0A0U2YPQ5"/>
<reference evidence="1" key="1">
    <citation type="submission" date="2016-01" db="EMBL/GenBank/DDBJ databases">
        <title>Complete genome of Planococcus rifietoensis type strain M8.</title>
        <authorList>
            <person name="See-Too W.S."/>
        </authorList>
    </citation>
    <scope>NUCLEOTIDE SEQUENCE [LARGE SCALE GENOMIC DNA]</scope>
    <source>
        <strain evidence="1">M8</strain>
    </source>
</reference>
<dbReference type="Proteomes" id="UP000067683">
    <property type="component" value="Chromosome"/>
</dbReference>
<dbReference type="InterPro" id="IPR036249">
    <property type="entry name" value="Thioredoxin-like_sf"/>
</dbReference>
<keyword evidence="2" id="KW-1185">Reference proteome</keyword>
<proteinExistence type="predicted"/>
<dbReference type="SUPFAM" id="SSF52833">
    <property type="entry name" value="Thioredoxin-like"/>
    <property type="match status" value="1"/>
</dbReference>
<gene>
    <name evidence="1" type="ORF">AUC31_05355</name>
</gene>
<evidence type="ECO:0000313" key="1">
    <source>
        <dbReference type="EMBL" id="ALS74685.1"/>
    </source>
</evidence>
<protein>
    <submittedName>
        <fullName evidence="1">Thioredoxin</fullName>
    </submittedName>
</protein>
<name>A0A0U2YPQ5_9BACL</name>
<organism evidence="1 2">
    <name type="scientific">Planococcus rifietoensis</name>
    <dbReference type="NCBI Taxonomy" id="200991"/>
    <lineage>
        <taxon>Bacteria</taxon>
        <taxon>Bacillati</taxon>
        <taxon>Bacillota</taxon>
        <taxon>Bacilli</taxon>
        <taxon>Bacillales</taxon>
        <taxon>Caryophanaceae</taxon>
        <taxon>Planococcus</taxon>
    </lineage>
</organism>
<dbReference type="Gene3D" id="3.40.30.10">
    <property type="entry name" value="Glutaredoxin"/>
    <property type="match status" value="1"/>
</dbReference>
<dbReference type="KEGG" id="prt:AUC31_05355"/>
<sequence>MMTELEYFEHAISLEKYMAQMESNQEKTYTIYEKFELPDDPEFIDMLKQQQLNILAITEDWCGDAMMVNPILRKLAEAADLEVRCVYRDDNPELMDRYLTNGGKSIPKYIFLSESGEVKGSWGPRSPKVQQMVDEKKARLPEKEDPQYELHWKTVIGEISDRFTSDPELWQETYEDIRKSLQKSLA</sequence>
<evidence type="ECO:0000313" key="2">
    <source>
        <dbReference type="Proteomes" id="UP000067683"/>
    </source>
</evidence>